<dbReference type="InterPro" id="IPR036259">
    <property type="entry name" value="MFS_trans_sf"/>
</dbReference>
<feature type="transmembrane region" description="Helical" evidence="6">
    <location>
        <begin position="20"/>
        <end position="37"/>
    </location>
</feature>
<feature type="transmembrane region" description="Helical" evidence="6">
    <location>
        <begin position="282"/>
        <end position="302"/>
    </location>
</feature>
<name>A0ABP7AH60_9ACTN</name>
<keyword evidence="3 6" id="KW-1133">Transmembrane helix</keyword>
<dbReference type="EMBL" id="BAABAB010000029">
    <property type="protein sequence ID" value="GAA3632267.1"/>
    <property type="molecule type" value="Genomic_DNA"/>
</dbReference>
<accession>A0ABP7AH60</accession>
<organism evidence="8 9">
    <name type="scientific">Microlunatus ginsengisoli</name>
    <dbReference type="NCBI Taxonomy" id="363863"/>
    <lineage>
        <taxon>Bacteria</taxon>
        <taxon>Bacillati</taxon>
        <taxon>Actinomycetota</taxon>
        <taxon>Actinomycetes</taxon>
        <taxon>Propionibacteriales</taxon>
        <taxon>Propionibacteriaceae</taxon>
        <taxon>Microlunatus</taxon>
    </lineage>
</organism>
<feature type="transmembrane region" description="Helical" evidence="6">
    <location>
        <begin position="416"/>
        <end position="442"/>
    </location>
</feature>
<feature type="transmembrane region" description="Helical" evidence="6">
    <location>
        <begin position="152"/>
        <end position="173"/>
    </location>
</feature>
<feature type="transmembrane region" description="Helical" evidence="6">
    <location>
        <begin position="90"/>
        <end position="109"/>
    </location>
</feature>
<feature type="transmembrane region" description="Helical" evidence="6">
    <location>
        <begin position="115"/>
        <end position="140"/>
    </location>
</feature>
<feature type="region of interest" description="Disordered" evidence="5">
    <location>
        <begin position="482"/>
        <end position="514"/>
    </location>
</feature>
<evidence type="ECO:0000256" key="3">
    <source>
        <dbReference type="ARBA" id="ARBA00022989"/>
    </source>
</evidence>
<dbReference type="Proteomes" id="UP001501490">
    <property type="component" value="Unassembled WGS sequence"/>
</dbReference>
<feature type="compositionally biased region" description="Low complexity" evidence="5">
    <location>
        <begin position="495"/>
        <end position="514"/>
    </location>
</feature>
<reference evidence="9" key="1">
    <citation type="journal article" date="2019" name="Int. J. Syst. Evol. Microbiol.">
        <title>The Global Catalogue of Microorganisms (GCM) 10K type strain sequencing project: providing services to taxonomists for standard genome sequencing and annotation.</title>
        <authorList>
            <consortium name="The Broad Institute Genomics Platform"/>
            <consortium name="The Broad Institute Genome Sequencing Center for Infectious Disease"/>
            <person name="Wu L."/>
            <person name="Ma J."/>
        </authorList>
    </citation>
    <scope>NUCLEOTIDE SEQUENCE [LARGE SCALE GENOMIC DNA]</scope>
    <source>
        <strain evidence="9">JCM 16929</strain>
    </source>
</reference>
<dbReference type="Gene3D" id="1.20.1720.10">
    <property type="entry name" value="Multidrug resistance protein D"/>
    <property type="match status" value="1"/>
</dbReference>
<keyword evidence="2 6" id="KW-0812">Transmembrane</keyword>
<feature type="transmembrane region" description="Helical" evidence="6">
    <location>
        <begin position="60"/>
        <end position="78"/>
    </location>
</feature>
<evidence type="ECO:0000256" key="4">
    <source>
        <dbReference type="ARBA" id="ARBA00023136"/>
    </source>
</evidence>
<feature type="transmembrane region" description="Helical" evidence="6">
    <location>
        <begin position="314"/>
        <end position="334"/>
    </location>
</feature>
<evidence type="ECO:0000259" key="7">
    <source>
        <dbReference type="PROSITE" id="PS50850"/>
    </source>
</evidence>
<evidence type="ECO:0000256" key="1">
    <source>
        <dbReference type="ARBA" id="ARBA00004651"/>
    </source>
</evidence>
<dbReference type="PANTHER" id="PTHR42718:SF42">
    <property type="entry name" value="EXPORT PROTEIN"/>
    <property type="match status" value="1"/>
</dbReference>
<feature type="transmembrane region" description="Helical" evidence="6">
    <location>
        <begin position="454"/>
        <end position="476"/>
    </location>
</feature>
<evidence type="ECO:0000256" key="2">
    <source>
        <dbReference type="ARBA" id="ARBA00022692"/>
    </source>
</evidence>
<dbReference type="InterPro" id="IPR020846">
    <property type="entry name" value="MFS_dom"/>
</dbReference>
<feature type="domain" description="Major facilitator superfamily (MFS) profile" evidence="7">
    <location>
        <begin position="24"/>
        <end position="480"/>
    </location>
</feature>
<dbReference type="CDD" id="cd17321">
    <property type="entry name" value="MFS_MMR_MDR_like"/>
    <property type="match status" value="1"/>
</dbReference>
<evidence type="ECO:0000256" key="6">
    <source>
        <dbReference type="SAM" id="Phobius"/>
    </source>
</evidence>
<dbReference type="SUPFAM" id="SSF103473">
    <property type="entry name" value="MFS general substrate transporter"/>
    <property type="match status" value="1"/>
</dbReference>
<dbReference type="InterPro" id="IPR011701">
    <property type="entry name" value="MFS"/>
</dbReference>
<comment type="subcellular location">
    <subcellularLocation>
        <location evidence="1">Cell membrane</location>
        <topology evidence="1">Multi-pass membrane protein</topology>
    </subcellularLocation>
</comment>
<feature type="transmembrane region" description="Helical" evidence="6">
    <location>
        <begin position="179"/>
        <end position="199"/>
    </location>
</feature>
<feature type="transmembrane region" description="Helical" evidence="6">
    <location>
        <begin position="346"/>
        <end position="364"/>
    </location>
</feature>
<proteinExistence type="predicted"/>
<feature type="transmembrane region" description="Helical" evidence="6">
    <location>
        <begin position="242"/>
        <end position="261"/>
    </location>
</feature>
<dbReference type="RefSeq" id="WP_344807605.1">
    <property type="nucleotide sequence ID" value="NZ_BAABAB010000029.1"/>
</dbReference>
<keyword evidence="9" id="KW-1185">Reference proteome</keyword>
<dbReference type="PROSITE" id="PS50850">
    <property type="entry name" value="MFS"/>
    <property type="match status" value="1"/>
</dbReference>
<evidence type="ECO:0000313" key="8">
    <source>
        <dbReference type="EMBL" id="GAA3632267.1"/>
    </source>
</evidence>
<evidence type="ECO:0000313" key="9">
    <source>
        <dbReference type="Proteomes" id="UP001501490"/>
    </source>
</evidence>
<feature type="transmembrane region" description="Helical" evidence="6">
    <location>
        <begin position="370"/>
        <end position="395"/>
    </location>
</feature>
<dbReference type="PANTHER" id="PTHR42718">
    <property type="entry name" value="MAJOR FACILITATOR SUPERFAMILY MULTIDRUG TRANSPORTER MFSC"/>
    <property type="match status" value="1"/>
</dbReference>
<dbReference type="Pfam" id="PF07690">
    <property type="entry name" value="MFS_1"/>
    <property type="match status" value="1"/>
</dbReference>
<keyword evidence="4 6" id="KW-0472">Membrane</keyword>
<feature type="transmembrane region" description="Helical" evidence="6">
    <location>
        <begin position="211"/>
        <end position="230"/>
    </location>
</feature>
<gene>
    <name evidence="8" type="ORF">GCM10022236_38500</name>
</gene>
<protein>
    <submittedName>
        <fullName evidence="8">MFS transporter</fullName>
    </submittedName>
</protein>
<evidence type="ECO:0000256" key="5">
    <source>
        <dbReference type="SAM" id="MobiDB-lite"/>
    </source>
</evidence>
<dbReference type="PRINTS" id="PR01036">
    <property type="entry name" value="TCRTETB"/>
</dbReference>
<sequence>MSTTHTPTAPASAGATSLRAVWPALLGLSLVFLVEMLDNTVLNVALPTIARDLHADPSDLQWITGIYPMVFGGLMLVFGSLADRFGRRRVMLIGLAMFGLASLSVAVVSTPGELIAVRAAIGVSAAMTAPGAMAMTFRLFTDDDLRVRASTLISTVGMAGFAVGPVLSGLVLGLVSWRYLLLVNVPIAVVAFLAVRLGIPADDPAGLHRERIDLPGALLGTAAVMLAIWAPTLGVQNGWTNWTTLTTAALAVACVIAFVVVERTVAHPMLDLALVRRAPVASGLLNQVALAIALGAIGFTVTLHLQLAWGWTPFQAALGGLPQVITMLAIAPVVSKFVKKLGLRRAGLVAGGVVVTAVLSYALLGRFGYGWIALYMVLAAASLRVIMICATISVMKGLPPNRTSIAAALSDTSQEIGSGVGVAIGGTVFAALVAAPITGAAWTPEVIADFEDAVTISGVIVAVIASALLIWGAVLTRGVTFGPPPKPAAPEDAPEPAAGAAPASAQQPAGAGSR</sequence>
<comment type="caution">
    <text evidence="8">The sequence shown here is derived from an EMBL/GenBank/DDBJ whole genome shotgun (WGS) entry which is preliminary data.</text>
</comment>